<dbReference type="KEGG" id="vg:54998857"/>
<proteinExistence type="predicted"/>
<dbReference type="Proteomes" id="UP000523591">
    <property type="component" value="Segment"/>
</dbReference>
<reference evidence="1 2" key="1">
    <citation type="journal article" date="2010" name="ISME J.">
        <title>Metagenome of the Mediterranean deep chlorophyll maximum studied by direct and fosmid library 454 pyrosequencing.</title>
        <authorList>
            <person name="Ghai R."/>
            <person name="Martin-Cuadrado A.B."/>
            <person name="Molto A.G."/>
            <person name="Heredia I.G."/>
            <person name="Cabrera R."/>
            <person name="Martin J."/>
            <person name="Verdu M."/>
            <person name="Deschamps P."/>
            <person name="Moreira D."/>
            <person name="Lopez-Garcia P."/>
            <person name="Mira A."/>
            <person name="Rodriguez-Valera F."/>
        </authorList>
    </citation>
    <scope>NUCLEOTIDE SEQUENCE [LARGE SCALE GENOMIC DNA]</scope>
</reference>
<dbReference type="Gene3D" id="2.40.50.140">
    <property type="entry name" value="Nucleic acid-binding proteins"/>
    <property type="match status" value="1"/>
</dbReference>
<keyword evidence="2" id="KW-1185">Reference proteome</keyword>
<name>D6PI49_9CAUD</name>
<sequence>MKNIHVTKDPVTLEGYQAILKPSKFGYSLKAVVGSDIVDALETERAECLKWAESKLKNPKRSTLKPTPWEEVSDGKFIVKFSWAEEKRPPVVDTEGSPITNADTPVYEGSKVKIGFHQKPYILKDGTTYGTSLKLSGIQVVSVQSGAGVDTGDLDEIGVAELFGKTSGFKADDPNVTPAAVAEVIPDDDF</sequence>
<organism evidence="1 2">
    <name type="scientific">uncultured phage MedDCM-OCT-S05-C849</name>
    <dbReference type="NCBI Taxonomy" id="743565"/>
    <lineage>
        <taxon>Viruses</taxon>
        <taxon>Duplodnaviria</taxon>
        <taxon>Heunggongvirae</taxon>
        <taxon>Uroviricota</taxon>
        <taxon>Caudoviricetes</taxon>
        <taxon>Autographivirales</taxon>
        <taxon>Pagavirus</taxon>
        <taxon>Pagavirus S05C849</taxon>
    </lineage>
</organism>
<dbReference type="InterPro" id="IPR012340">
    <property type="entry name" value="NA-bd_OB-fold"/>
</dbReference>
<dbReference type="SUPFAM" id="SSF50249">
    <property type="entry name" value="Nucleic acid-binding proteins"/>
    <property type="match status" value="1"/>
</dbReference>
<dbReference type="EMBL" id="GU943068">
    <property type="protein sequence ID" value="ADD95400.1"/>
    <property type="molecule type" value="Genomic_DNA"/>
</dbReference>
<evidence type="ECO:0000313" key="1">
    <source>
        <dbReference type="EMBL" id="ADD95400.1"/>
    </source>
</evidence>
<evidence type="ECO:0000313" key="2">
    <source>
        <dbReference type="Proteomes" id="UP000523591"/>
    </source>
</evidence>
<dbReference type="RefSeq" id="YP_009807964.1">
    <property type="nucleotide sequence ID" value="NC_048033.1"/>
</dbReference>
<dbReference type="GeneID" id="54998857"/>
<accession>D6PI49</accession>
<protein>
    <submittedName>
        <fullName evidence="1">T7-like ssDNA binding protein</fullName>
    </submittedName>
</protein>